<evidence type="ECO:0000313" key="4">
    <source>
        <dbReference type="EMBL" id="KKJ76408.1"/>
    </source>
</evidence>
<dbReference type="InterPro" id="IPR017871">
    <property type="entry name" value="ABC_transporter-like_CS"/>
</dbReference>
<dbReference type="InterPro" id="IPR015854">
    <property type="entry name" value="ABC_transpr_LolD-like"/>
</dbReference>
<dbReference type="Gene3D" id="3.40.50.300">
    <property type="entry name" value="P-loop containing nucleotide triphosphate hydrolases"/>
    <property type="match status" value="1"/>
</dbReference>
<dbReference type="EMBL" id="LANI01000019">
    <property type="protein sequence ID" value="KKJ76408.1"/>
    <property type="molecule type" value="Genomic_DNA"/>
</dbReference>
<keyword evidence="1" id="KW-0547">Nucleotide-binding</keyword>
<feature type="domain" description="ABC transporter" evidence="3">
    <location>
        <begin position="2"/>
        <end position="249"/>
    </location>
</feature>
<dbReference type="Proteomes" id="UP000034491">
    <property type="component" value="Unassembled WGS sequence"/>
</dbReference>
<dbReference type="SMART" id="SM00382">
    <property type="entry name" value="AAA"/>
    <property type="match status" value="1"/>
</dbReference>
<dbReference type="Pfam" id="PF00005">
    <property type="entry name" value="ABC_tran"/>
    <property type="match status" value="1"/>
</dbReference>
<dbReference type="STRING" id="1549748.WH95_13050"/>
<dbReference type="OrthoDB" id="9776369at2"/>
<dbReference type="GO" id="GO:0016887">
    <property type="term" value="F:ATP hydrolysis activity"/>
    <property type="evidence" value="ECO:0007669"/>
    <property type="project" value="InterPro"/>
</dbReference>
<organism evidence="4 5">
    <name type="scientific">Kiloniella litopenaei</name>
    <dbReference type="NCBI Taxonomy" id="1549748"/>
    <lineage>
        <taxon>Bacteria</taxon>
        <taxon>Pseudomonadati</taxon>
        <taxon>Pseudomonadota</taxon>
        <taxon>Alphaproteobacteria</taxon>
        <taxon>Rhodospirillales</taxon>
        <taxon>Kiloniellaceae</taxon>
        <taxon>Kiloniella</taxon>
    </lineage>
</organism>
<dbReference type="RefSeq" id="WP_046507980.1">
    <property type="nucleotide sequence ID" value="NZ_LANI01000019.1"/>
</dbReference>
<dbReference type="GO" id="GO:0005886">
    <property type="term" value="C:plasma membrane"/>
    <property type="evidence" value="ECO:0007669"/>
    <property type="project" value="TreeGrafter"/>
</dbReference>
<dbReference type="PROSITE" id="PS00211">
    <property type="entry name" value="ABC_TRANSPORTER_1"/>
    <property type="match status" value="1"/>
</dbReference>
<name>A0A0M2R9X6_9PROT</name>
<comment type="caution">
    <text evidence="4">The sequence shown here is derived from an EMBL/GenBank/DDBJ whole genome shotgun (WGS) entry which is preliminary data.</text>
</comment>
<dbReference type="InterPro" id="IPR027417">
    <property type="entry name" value="P-loop_NTPase"/>
</dbReference>
<evidence type="ECO:0000313" key="5">
    <source>
        <dbReference type="Proteomes" id="UP000034491"/>
    </source>
</evidence>
<dbReference type="PANTHER" id="PTHR24220">
    <property type="entry name" value="IMPORT ATP-BINDING PROTEIN"/>
    <property type="match status" value="1"/>
</dbReference>
<evidence type="ECO:0000259" key="3">
    <source>
        <dbReference type="PROSITE" id="PS50893"/>
    </source>
</evidence>
<keyword evidence="2 4" id="KW-0067">ATP-binding</keyword>
<sequence>MINVQDLRITFGKGTPNENKALQGVNLSVAEGEFVTVIGSNGAGKSTFMNCLTGELIADSGTITIDGKDVSRWKAARRSSLVSRVFQDPLAGTCEALTIEENLSLAHSRGQKRGFGLAINNNKRDLFRERLSRLRLGLEDRLADKMGLLSGGQRQAVSLIMATLQPTKCLLLDEHTAALDPRMQAFVLELTNDIVKETGITTLMITHSMGQALQFGTRTVMLHEGQVVLDVSGEERSSMTIHDLVEMFGKVRGEELDSDSLLLG</sequence>
<dbReference type="GO" id="GO:0022857">
    <property type="term" value="F:transmembrane transporter activity"/>
    <property type="evidence" value="ECO:0007669"/>
    <property type="project" value="TreeGrafter"/>
</dbReference>
<gene>
    <name evidence="4" type="ORF">WH95_13050</name>
</gene>
<dbReference type="InterPro" id="IPR003439">
    <property type="entry name" value="ABC_transporter-like_ATP-bd"/>
</dbReference>
<dbReference type="SUPFAM" id="SSF52540">
    <property type="entry name" value="P-loop containing nucleoside triphosphate hydrolases"/>
    <property type="match status" value="1"/>
</dbReference>
<dbReference type="PROSITE" id="PS50893">
    <property type="entry name" value="ABC_TRANSPORTER_2"/>
    <property type="match status" value="1"/>
</dbReference>
<keyword evidence="5" id="KW-1185">Reference proteome</keyword>
<dbReference type="InterPro" id="IPR003593">
    <property type="entry name" value="AAA+_ATPase"/>
</dbReference>
<accession>A0A0M2R9X6</accession>
<dbReference type="AlphaFoldDB" id="A0A0M2R9X6"/>
<dbReference type="PANTHER" id="PTHR24220:SF692">
    <property type="entry name" value="ABC TRANSPORTER DOMAIN-CONTAINING PROTEIN"/>
    <property type="match status" value="1"/>
</dbReference>
<reference evidence="4 5" key="1">
    <citation type="submission" date="2015-03" db="EMBL/GenBank/DDBJ databases">
        <title>Genome sequence of Kiloniella sp. P1-1, isolated from the gut microflora of Pacific white shrimp, Penaeus vannamei.</title>
        <authorList>
            <person name="Shao Z."/>
            <person name="Wang L."/>
            <person name="Li X."/>
        </authorList>
    </citation>
    <scope>NUCLEOTIDE SEQUENCE [LARGE SCALE GENOMIC DNA]</scope>
    <source>
        <strain evidence="4 5">P1-1</strain>
    </source>
</reference>
<evidence type="ECO:0000256" key="1">
    <source>
        <dbReference type="ARBA" id="ARBA00022741"/>
    </source>
</evidence>
<proteinExistence type="predicted"/>
<dbReference type="GO" id="GO:0005524">
    <property type="term" value="F:ATP binding"/>
    <property type="evidence" value="ECO:0007669"/>
    <property type="project" value="UniProtKB-KW"/>
</dbReference>
<dbReference type="PATRIC" id="fig|1549748.8.peg.799"/>
<evidence type="ECO:0000256" key="2">
    <source>
        <dbReference type="ARBA" id="ARBA00022840"/>
    </source>
</evidence>
<protein>
    <submittedName>
        <fullName evidence="4">ABC transporter ATP-binding protein</fullName>
    </submittedName>
</protein>